<dbReference type="GO" id="GO:0006355">
    <property type="term" value="P:regulation of DNA-templated transcription"/>
    <property type="evidence" value="ECO:0007669"/>
    <property type="project" value="InterPro"/>
</dbReference>
<dbReference type="Gene3D" id="1.10.1220.10">
    <property type="entry name" value="Met repressor-like"/>
    <property type="match status" value="1"/>
</dbReference>
<evidence type="ECO:0000313" key="2">
    <source>
        <dbReference type="Proteomes" id="UP000615026"/>
    </source>
</evidence>
<comment type="caution">
    <text evidence="1">The sequence shown here is derived from an EMBL/GenBank/DDBJ whole genome shotgun (WGS) entry which is preliminary data.</text>
</comment>
<dbReference type="SUPFAM" id="SSF47598">
    <property type="entry name" value="Ribbon-helix-helix"/>
    <property type="match status" value="1"/>
</dbReference>
<name>A0A928ZYK8_LEPEC</name>
<dbReference type="InterPro" id="IPR008651">
    <property type="entry name" value="Uncharacterised_HicB"/>
</dbReference>
<keyword evidence="2" id="KW-1185">Reference proteome</keyword>
<dbReference type="Proteomes" id="UP000615026">
    <property type="component" value="Unassembled WGS sequence"/>
</dbReference>
<evidence type="ECO:0000313" key="1">
    <source>
        <dbReference type="EMBL" id="MBE9069889.1"/>
    </source>
</evidence>
<accession>A0A928ZYK8</accession>
<dbReference type="InterPro" id="IPR013321">
    <property type="entry name" value="Arc_rbn_hlx_hlx"/>
</dbReference>
<dbReference type="EMBL" id="JADEXP010000336">
    <property type="protein sequence ID" value="MBE9069889.1"/>
    <property type="molecule type" value="Genomic_DNA"/>
</dbReference>
<protein>
    <submittedName>
        <fullName evidence="1">Toxin-antitoxin system HicB family antitoxin</fullName>
    </submittedName>
</protein>
<dbReference type="Pfam" id="PF05534">
    <property type="entry name" value="HicB"/>
    <property type="match status" value="1"/>
</dbReference>
<dbReference type="InterPro" id="IPR010985">
    <property type="entry name" value="Ribbon_hlx_hlx"/>
</dbReference>
<reference evidence="1" key="1">
    <citation type="submission" date="2020-10" db="EMBL/GenBank/DDBJ databases">
        <authorList>
            <person name="Castelo-Branco R."/>
            <person name="Eusebio N."/>
            <person name="Adriana R."/>
            <person name="Vieira A."/>
            <person name="Brugerolle De Fraissinette N."/>
            <person name="Rezende De Castro R."/>
            <person name="Schneider M.P."/>
            <person name="Vasconcelos V."/>
            <person name="Leao P.N."/>
        </authorList>
    </citation>
    <scope>NUCLEOTIDE SEQUENCE</scope>
    <source>
        <strain evidence="1">LEGE 11479</strain>
    </source>
</reference>
<gene>
    <name evidence="1" type="ORF">IQ260_24925</name>
</gene>
<dbReference type="AlphaFoldDB" id="A0A928ZYK8"/>
<sequence>MKSALQPKPPRQNLTIRMTPELKQRAQISAIQQKRSLSDLIEEALETLLNRQRAA</sequence>
<organism evidence="1 2">
    <name type="scientific">Leptolyngbya cf. ectocarpi LEGE 11479</name>
    <dbReference type="NCBI Taxonomy" id="1828722"/>
    <lineage>
        <taxon>Bacteria</taxon>
        <taxon>Bacillati</taxon>
        <taxon>Cyanobacteriota</taxon>
        <taxon>Cyanophyceae</taxon>
        <taxon>Leptolyngbyales</taxon>
        <taxon>Leptolyngbyaceae</taxon>
        <taxon>Leptolyngbya group</taxon>
        <taxon>Leptolyngbya</taxon>
    </lineage>
</organism>
<dbReference type="RefSeq" id="WP_193995776.1">
    <property type="nucleotide sequence ID" value="NZ_JADEXP010000336.1"/>
</dbReference>
<proteinExistence type="predicted"/>